<sequence length="44" mass="4960">MRPDGPDAHDVHASDGSPPARVTRRPDAWLAHALAVLHTWHRER</sequence>
<evidence type="ECO:0000313" key="3">
    <source>
        <dbReference type="Proteomes" id="UP001205612"/>
    </source>
</evidence>
<gene>
    <name evidence="2" type="ORF">NX794_17340</name>
</gene>
<comment type="caution">
    <text evidence="2">The sequence shown here is derived from an EMBL/GenBank/DDBJ whole genome shotgun (WGS) entry which is preliminary data.</text>
</comment>
<dbReference type="EMBL" id="JANUGP010000011">
    <property type="protein sequence ID" value="MCS0602962.1"/>
    <property type="molecule type" value="Genomic_DNA"/>
</dbReference>
<organism evidence="2 3">
    <name type="scientific">Streptomyces pyxinicus</name>
    <dbReference type="NCBI Taxonomy" id="2970331"/>
    <lineage>
        <taxon>Bacteria</taxon>
        <taxon>Bacillati</taxon>
        <taxon>Actinomycetota</taxon>
        <taxon>Actinomycetes</taxon>
        <taxon>Kitasatosporales</taxon>
        <taxon>Streptomycetaceae</taxon>
        <taxon>Streptomyces</taxon>
    </lineage>
</organism>
<protein>
    <submittedName>
        <fullName evidence="2">Uncharacterized protein</fullName>
    </submittedName>
</protein>
<keyword evidence="3" id="KW-1185">Reference proteome</keyword>
<name>A0ABT2B387_9ACTN</name>
<evidence type="ECO:0000313" key="2">
    <source>
        <dbReference type="EMBL" id="MCS0602962.1"/>
    </source>
</evidence>
<reference evidence="2 3" key="1">
    <citation type="submission" date="2022-08" db="EMBL/GenBank/DDBJ databases">
        <authorList>
            <person name="Somphong A."/>
            <person name="Phongsopitanun W."/>
        </authorList>
    </citation>
    <scope>NUCLEOTIDE SEQUENCE [LARGE SCALE GENOMIC DNA]</scope>
    <source>
        <strain evidence="2 3">LP11</strain>
    </source>
</reference>
<dbReference type="Proteomes" id="UP001205612">
    <property type="component" value="Unassembled WGS sequence"/>
</dbReference>
<accession>A0ABT2B387</accession>
<feature type="compositionally biased region" description="Basic and acidic residues" evidence="1">
    <location>
        <begin position="1"/>
        <end position="13"/>
    </location>
</feature>
<feature type="region of interest" description="Disordered" evidence="1">
    <location>
        <begin position="1"/>
        <end position="24"/>
    </location>
</feature>
<proteinExistence type="predicted"/>
<dbReference type="RefSeq" id="WP_258779460.1">
    <property type="nucleotide sequence ID" value="NZ_JANUGP010000011.1"/>
</dbReference>
<evidence type="ECO:0000256" key="1">
    <source>
        <dbReference type="SAM" id="MobiDB-lite"/>
    </source>
</evidence>